<dbReference type="InterPro" id="IPR013751">
    <property type="entry name" value="ACP_syn_III_N"/>
</dbReference>
<dbReference type="Gene3D" id="3.40.47.10">
    <property type="match status" value="1"/>
</dbReference>
<evidence type="ECO:0000256" key="1">
    <source>
        <dbReference type="ARBA" id="ARBA00022679"/>
    </source>
</evidence>
<dbReference type="PANTHER" id="PTHR34069:SF2">
    <property type="entry name" value="BETA-KETOACYL-[ACYL-CARRIER-PROTEIN] SYNTHASE III"/>
    <property type="match status" value="1"/>
</dbReference>
<dbReference type="Proteomes" id="UP000448877">
    <property type="component" value="Unassembled WGS sequence"/>
</dbReference>
<dbReference type="Pfam" id="PF08545">
    <property type="entry name" value="ACP_syn_III"/>
    <property type="match status" value="1"/>
</dbReference>
<dbReference type="PANTHER" id="PTHR34069">
    <property type="entry name" value="3-OXOACYL-[ACYL-CARRIER-PROTEIN] SYNTHASE 3"/>
    <property type="match status" value="1"/>
</dbReference>
<evidence type="ECO:0000259" key="3">
    <source>
        <dbReference type="Pfam" id="PF08541"/>
    </source>
</evidence>
<accession>A0A642PNE5</accession>
<comment type="caution">
    <text evidence="5">The sequence shown here is derived from an EMBL/GenBank/DDBJ whole genome shotgun (WGS) entry which is preliminary data.</text>
</comment>
<reference evidence="5 6" key="1">
    <citation type="journal article" date="2019" name="Nat. Med.">
        <title>A library of human gut bacterial isolates paired with longitudinal multiomics data enables mechanistic microbiome research.</title>
        <authorList>
            <person name="Poyet M."/>
            <person name="Groussin M."/>
            <person name="Gibbons S.M."/>
            <person name="Avila-Pacheco J."/>
            <person name="Jiang X."/>
            <person name="Kearney S.M."/>
            <person name="Perrotta A.R."/>
            <person name="Berdy B."/>
            <person name="Zhao S."/>
            <person name="Lieberman T.D."/>
            <person name="Swanson P.K."/>
            <person name="Smith M."/>
            <person name="Roesemann S."/>
            <person name="Alexander J.E."/>
            <person name="Rich S.A."/>
            <person name="Livny J."/>
            <person name="Vlamakis H."/>
            <person name="Clish C."/>
            <person name="Bullock K."/>
            <person name="Deik A."/>
            <person name="Scott J."/>
            <person name="Pierce K.A."/>
            <person name="Xavier R.J."/>
            <person name="Alm E.J."/>
        </authorList>
    </citation>
    <scope>NUCLEOTIDE SEQUENCE [LARGE SCALE GENOMIC DNA]</scope>
    <source>
        <strain evidence="5 6">BIOML-A6</strain>
    </source>
</reference>
<dbReference type="SUPFAM" id="SSF53901">
    <property type="entry name" value="Thiolase-like"/>
    <property type="match status" value="1"/>
</dbReference>
<dbReference type="InterPro" id="IPR013747">
    <property type="entry name" value="ACP_syn_III_C"/>
</dbReference>
<evidence type="ECO:0000256" key="2">
    <source>
        <dbReference type="ARBA" id="ARBA00023315"/>
    </source>
</evidence>
<organism evidence="5 6">
    <name type="scientific">Bacteroides cellulosilyticus</name>
    <dbReference type="NCBI Taxonomy" id="246787"/>
    <lineage>
        <taxon>Bacteria</taxon>
        <taxon>Pseudomonadati</taxon>
        <taxon>Bacteroidota</taxon>
        <taxon>Bacteroidia</taxon>
        <taxon>Bacteroidales</taxon>
        <taxon>Bacteroidaceae</taxon>
        <taxon>Bacteroides</taxon>
    </lineage>
</organism>
<evidence type="ECO:0000313" key="6">
    <source>
        <dbReference type="Proteomes" id="UP000448877"/>
    </source>
</evidence>
<dbReference type="NCBIfam" id="NF006829">
    <property type="entry name" value="PRK09352.1"/>
    <property type="match status" value="1"/>
</dbReference>
<dbReference type="InterPro" id="IPR016039">
    <property type="entry name" value="Thiolase-like"/>
</dbReference>
<evidence type="ECO:0000259" key="4">
    <source>
        <dbReference type="Pfam" id="PF08545"/>
    </source>
</evidence>
<keyword evidence="1" id="KW-0808">Transferase</keyword>
<name>A0A642PNE5_9BACE</name>
<dbReference type="GO" id="GO:0044550">
    <property type="term" value="P:secondary metabolite biosynthetic process"/>
    <property type="evidence" value="ECO:0007669"/>
    <property type="project" value="TreeGrafter"/>
</dbReference>
<keyword evidence="2" id="KW-0012">Acyltransferase</keyword>
<dbReference type="EMBL" id="VVYV01000132">
    <property type="protein sequence ID" value="KAA5410679.1"/>
    <property type="molecule type" value="Genomic_DNA"/>
</dbReference>
<feature type="domain" description="Beta-ketoacyl-[acyl-carrier-protein] synthase III N-terminal" evidence="4">
    <location>
        <begin position="109"/>
        <end position="186"/>
    </location>
</feature>
<dbReference type="AlphaFoldDB" id="A0A642PNE5"/>
<proteinExistence type="predicted"/>
<sequence>MEKAYIKEIAYYLPDCVVTNEDIVHDFPEWSVEKIASKVGVNQRHVAASDETAVDLAIAAAEKLFGNSNVDRQNVDYILFCTQSPDYFLPTSACIIQNKLGLRKSIGALDFSMGCSGYIYGLSLAKGLICAGIARNILLLTGETYNKHIHPKDKGNRTIFGDAATATVISTSGIAEIGNFSLGTDGSGAENLIIKSGGMRCPEKQNDLCFDENGNPVSSDYLYMNGSEIFAFTLDRVPPLVEDVLLHNTITKDEIDLYVFHQANKYMLNFLRKKIKIAPERFYDCLSEYGNTVSNTIPIALYNAIDDKTISGNFKVMLAGFGVGYSWGGTVLYFA</sequence>
<protein>
    <submittedName>
        <fullName evidence="5">Ketoacyl-ACP synthase III</fullName>
    </submittedName>
</protein>
<dbReference type="GeneID" id="66309061"/>
<dbReference type="CDD" id="cd00830">
    <property type="entry name" value="KAS_III"/>
    <property type="match status" value="1"/>
</dbReference>
<dbReference type="GO" id="GO:0006633">
    <property type="term" value="P:fatty acid biosynthetic process"/>
    <property type="evidence" value="ECO:0007669"/>
    <property type="project" value="InterPro"/>
</dbReference>
<dbReference type="GO" id="GO:0004315">
    <property type="term" value="F:3-oxoacyl-[acyl-carrier-protein] synthase activity"/>
    <property type="evidence" value="ECO:0007669"/>
    <property type="project" value="InterPro"/>
</dbReference>
<gene>
    <name evidence="5" type="ORF">F2Y81_29395</name>
</gene>
<evidence type="ECO:0000313" key="5">
    <source>
        <dbReference type="EMBL" id="KAA5410679.1"/>
    </source>
</evidence>
<dbReference type="Pfam" id="PF08541">
    <property type="entry name" value="ACP_syn_III_C"/>
    <property type="match status" value="1"/>
</dbReference>
<feature type="domain" description="Beta-ketoacyl-[acyl-carrier-protein] synthase III C-terminal" evidence="3">
    <location>
        <begin position="247"/>
        <end position="332"/>
    </location>
</feature>
<dbReference type="RefSeq" id="WP_149920847.1">
    <property type="nucleotide sequence ID" value="NZ_CP072251.1"/>
</dbReference>